<evidence type="ECO:0000313" key="1">
    <source>
        <dbReference type="EMBL" id="AKP51258.1"/>
    </source>
</evidence>
<accession>A0A0H4PEM0</accession>
<sequence length="149" mass="17910">MKGRLYLLLLLIWTIGCSKDGDSKHVSGEEELFDEFYLSFFNDRVFQMSRINFPLRGGSTEYVFDESIHPDIENDKFMVSDGKFYWQEKGWVHLNEMDKSNLNYSLEFTNKTNKVDLIIKSKIDDFIIVMEFELIKKQWYLVYYSSDWY</sequence>
<evidence type="ECO:0008006" key="3">
    <source>
        <dbReference type="Google" id="ProtNLM"/>
    </source>
</evidence>
<gene>
    <name evidence="1" type="ORF">CA2015_1825</name>
</gene>
<dbReference type="PROSITE" id="PS51257">
    <property type="entry name" value="PROKAR_LIPOPROTEIN"/>
    <property type="match status" value="1"/>
</dbReference>
<dbReference type="KEGG" id="camu:CA2015_1825"/>
<dbReference type="OrthoDB" id="1043604at2"/>
<dbReference type="RefSeq" id="WP_157470395.1">
    <property type="nucleotide sequence ID" value="NZ_CP012040.1"/>
</dbReference>
<protein>
    <recommendedName>
        <fullName evidence="3">Lipoprotein</fullName>
    </recommendedName>
</protein>
<proteinExistence type="predicted"/>
<name>A0A0H4PEM0_9BACT</name>
<keyword evidence="2" id="KW-1185">Reference proteome</keyword>
<evidence type="ECO:0000313" key="2">
    <source>
        <dbReference type="Proteomes" id="UP000036520"/>
    </source>
</evidence>
<dbReference type="AlphaFoldDB" id="A0A0H4PEM0"/>
<dbReference type="Proteomes" id="UP000036520">
    <property type="component" value="Chromosome"/>
</dbReference>
<organism evidence="1 2">
    <name type="scientific">Cyclobacterium amurskyense</name>
    <dbReference type="NCBI Taxonomy" id="320787"/>
    <lineage>
        <taxon>Bacteria</taxon>
        <taxon>Pseudomonadati</taxon>
        <taxon>Bacteroidota</taxon>
        <taxon>Cytophagia</taxon>
        <taxon>Cytophagales</taxon>
        <taxon>Cyclobacteriaceae</taxon>
        <taxon>Cyclobacterium</taxon>
    </lineage>
</organism>
<dbReference type="EMBL" id="CP012040">
    <property type="protein sequence ID" value="AKP51258.1"/>
    <property type="molecule type" value="Genomic_DNA"/>
</dbReference>
<dbReference type="Gene3D" id="3.10.450.410">
    <property type="match status" value="1"/>
</dbReference>
<reference evidence="1 2" key="1">
    <citation type="submission" date="2015-07" db="EMBL/GenBank/DDBJ databases">
        <authorList>
            <person name="Kim K.M."/>
        </authorList>
    </citation>
    <scope>NUCLEOTIDE SEQUENCE [LARGE SCALE GENOMIC DNA]</scope>
    <source>
        <strain evidence="1 2">KCTC 12363</strain>
    </source>
</reference>